<protein>
    <submittedName>
        <fullName evidence="1">Unnamed protein product</fullName>
    </submittedName>
</protein>
<sequence length="245" mass="26773">MQKITGLEVEPGQNDSPSLDSQSINSVSSNENNRYQSPTELKHDGNAKNSNSCPLEQVTPVEPTLSKVSTLRFDKTRVVPRSKRRGIFSNLSIIPEYDNPRDLPPRIKYALVFVVAFCAMLGPMGTSILLPAVDDVVDNLGTTVDIVNISIGIYLLTLGVIPIWWSNFSERHGRRSIYIISFTLYVGFTIGCALSKNIGMLIGFRVLSGGCAASVQSIGAGTISDLYEITERVSDGVPPNGFWLF</sequence>
<dbReference type="EMBL" id="BSXS01007783">
    <property type="protein sequence ID" value="GME90252.1"/>
    <property type="molecule type" value="Genomic_DNA"/>
</dbReference>
<evidence type="ECO:0000313" key="1">
    <source>
        <dbReference type="EMBL" id="GME90252.1"/>
    </source>
</evidence>
<keyword evidence="2" id="KW-1185">Reference proteome</keyword>
<dbReference type="Proteomes" id="UP001165064">
    <property type="component" value="Unassembled WGS sequence"/>
</dbReference>
<comment type="caution">
    <text evidence="1">The sequence shown here is derived from an EMBL/GenBank/DDBJ whole genome shotgun (WGS) entry which is preliminary data.</text>
</comment>
<gene>
    <name evidence="1" type="ORF">Amon02_000866600</name>
</gene>
<evidence type="ECO:0000313" key="2">
    <source>
        <dbReference type="Proteomes" id="UP001165064"/>
    </source>
</evidence>
<reference evidence="1" key="1">
    <citation type="submission" date="2023-04" db="EMBL/GenBank/DDBJ databases">
        <title>Ambrosiozyma monospora NBRC 10751.</title>
        <authorList>
            <person name="Ichikawa N."/>
            <person name="Sato H."/>
            <person name="Tonouchi N."/>
        </authorList>
    </citation>
    <scope>NUCLEOTIDE SEQUENCE</scope>
    <source>
        <strain evidence="1">NBRC 10751</strain>
    </source>
</reference>
<organism evidence="1 2">
    <name type="scientific">Ambrosiozyma monospora</name>
    <name type="common">Yeast</name>
    <name type="synonym">Endomycopsis monosporus</name>
    <dbReference type="NCBI Taxonomy" id="43982"/>
    <lineage>
        <taxon>Eukaryota</taxon>
        <taxon>Fungi</taxon>
        <taxon>Dikarya</taxon>
        <taxon>Ascomycota</taxon>
        <taxon>Saccharomycotina</taxon>
        <taxon>Pichiomycetes</taxon>
        <taxon>Pichiales</taxon>
        <taxon>Pichiaceae</taxon>
        <taxon>Ambrosiozyma</taxon>
    </lineage>
</organism>
<name>A0ACB5TK82_AMBMO</name>
<accession>A0ACB5TK82</accession>
<proteinExistence type="predicted"/>